<organism evidence="2 3">
    <name type="scientific">Mycena metata</name>
    <dbReference type="NCBI Taxonomy" id="1033252"/>
    <lineage>
        <taxon>Eukaryota</taxon>
        <taxon>Fungi</taxon>
        <taxon>Dikarya</taxon>
        <taxon>Basidiomycota</taxon>
        <taxon>Agaricomycotina</taxon>
        <taxon>Agaricomycetes</taxon>
        <taxon>Agaricomycetidae</taxon>
        <taxon>Agaricales</taxon>
        <taxon>Marasmiineae</taxon>
        <taxon>Mycenaceae</taxon>
        <taxon>Mycena</taxon>
    </lineage>
</organism>
<keyword evidence="3" id="KW-1185">Reference proteome</keyword>
<evidence type="ECO:0000313" key="2">
    <source>
        <dbReference type="EMBL" id="KAJ7773938.1"/>
    </source>
</evidence>
<proteinExistence type="predicted"/>
<protein>
    <submittedName>
        <fullName evidence="2">Uncharacterized protein</fullName>
    </submittedName>
</protein>
<accession>A0AAD7JXR4</accession>
<comment type="caution">
    <text evidence="2">The sequence shown here is derived from an EMBL/GenBank/DDBJ whole genome shotgun (WGS) entry which is preliminary data.</text>
</comment>
<feature type="region of interest" description="Disordered" evidence="1">
    <location>
        <begin position="1"/>
        <end position="22"/>
    </location>
</feature>
<dbReference type="AlphaFoldDB" id="A0AAD7JXR4"/>
<dbReference type="Proteomes" id="UP001215598">
    <property type="component" value="Unassembled WGS sequence"/>
</dbReference>
<name>A0AAD7JXR4_9AGAR</name>
<gene>
    <name evidence="2" type="ORF">B0H16DRAFT_114988</name>
</gene>
<evidence type="ECO:0000256" key="1">
    <source>
        <dbReference type="SAM" id="MobiDB-lite"/>
    </source>
</evidence>
<reference evidence="2" key="1">
    <citation type="submission" date="2023-03" db="EMBL/GenBank/DDBJ databases">
        <title>Massive genome expansion in bonnet fungi (Mycena s.s.) driven by repeated elements and novel gene families across ecological guilds.</title>
        <authorList>
            <consortium name="Lawrence Berkeley National Laboratory"/>
            <person name="Harder C.B."/>
            <person name="Miyauchi S."/>
            <person name="Viragh M."/>
            <person name="Kuo A."/>
            <person name="Thoen E."/>
            <person name="Andreopoulos B."/>
            <person name="Lu D."/>
            <person name="Skrede I."/>
            <person name="Drula E."/>
            <person name="Henrissat B."/>
            <person name="Morin E."/>
            <person name="Kohler A."/>
            <person name="Barry K."/>
            <person name="LaButti K."/>
            <person name="Morin E."/>
            <person name="Salamov A."/>
            <person name="Lipzen A."/>
            <person name="Mereny Z."/>
            <person name="Hegedus B."/>
            <person name="Baldrian P."/>
            <person name="Stursova M."/>
            <person name="Weitz H."/>
            <person name="Taylor A."/>
            <person name="Grigoriev I.V."/>
            <person name="Nagy L.G."/>
            <person name="Martin F."/>
            <person name="Kauserud H."/>
        </authorList>
    </citation>
    <scope>NUCLEOTIDE SEQUENCE</scope>
    <source>
        <strain evidence="2">CBHHK182m</strain>
    </source>
</reference>
<evidence type="ECO:0000313" key="3">
    <source>
        <dbReference type="Proteomes" id="UP001215598"/>
    </source>
</evidence>
<sequence length="290" mass="30850">MEPLQGHTHVVAERGSAPQAAGRHRVMRFLGLQHPADLNAPSGHYQSVHSPGHFDVVSPGHFDVVQHSADVHTAGRSFGNPARTTDPVATTCIPANPDTSGIGVRAAIHVFVNPADLFMPEFNSARRRSNVAPHLASVQQNANGDDSDLGEFQNAKELEVVLEKRNKVERGHSANALEGASRAGHDAIAQLLDHGAAFNAQDGSFDSALAQPEDARPVRAEALAAWGDPQLLLHKHNLKNHVNGILHLLRAHGANLNAVYARTPPAVDVTVQSQAGVHGPLGNRACAYGY</sequence>
<dbReference type="EMBL" id="JARKIB010000012">
    <property type="protein sequence ID" value="KAJ7773938.1"/>
    <property type="molecule type" value="Genomic_DNA"/>
</dbReference>